<sequence length="64" mass="6619">MGLATLSPGQADALRRFRRNTWKAIALCAALRLADAMLGLGLLATTTTQAGSVPAPVIAPECQP</sequence>
<accession>A0ABT2I0U8</accession>
<evidence type="ECO:0000313" key="2">
    <source>
        <dbReference type="Proteomes" id="UP001165583"/>
    </source>
</evidence>
<protein>
    <submittedName>
        <fullName evidence="1">Uncharacterized protein</fullName>
    </submittedName>
</protein>
<keyword evidence="2" id="KW-1185">Reference proteome</keyword>
<evidence type="ECO:0000313" key="1">
    <source>
        <dbReference type="EMBL" id="MCT2398432.1"/>
    </source>
</evidence>
<dbReference type="RefSeq" id="WP_260043572.1">
    <property type="nucleotide sequence ID" value="NZ_JANZXA010000001.1"/>
</dbReference>
<reference evidence="1" key="1">
    <citation type="submission" date="2022-09" db="EMBL/GenBank/DDBJ databases">
        <title>Novosphingobium sp. Nov., a polycyclic aromatic hydrocarbon-degrading bacterium isolated form mangrove sediments in HongKong.</title>
        <authorList>
            <person name="Hu Z."/>
        </authorList>
    </citation>
    <scope>NUCLEOTIDE SEQUENCE</scope>
    <source>
        <strain evidence="1">HK4-1</strain>
    </source>
</reference>
<dbReference type="Proteomes" id="UP001165583">
    <property type="component" value="Unassembled WGS sequence"/>
</dbReference>
<name>A0ABT2I0U8_9SPHN</name>
<gene>
    <name evidence="1" type="ORF">NZK81_02615</name>
</gene>
<dbReference type="EMBL" id="JANZXA010000001">
    <property type="protein sequence ID" value="MCT2398432.1"/>
    <property type="molecule type" value="Genomic_DNA"/>
</dbReference>
<organism evidence="1 2">
    <name type="scientific">Novosphingobium mangrovi</name>
    <name type="common">ex Huang et al. 2023</name>
    <dbReference type="NCBI Taxonomy" id="2976432"/>
    <lineage>
        <taxon>Bacteria</taxon>
        <taxon>Pseudomonadati</taxon>
        <taxon>Pseudomonadota</taxon>
        <taxon>Alphaproteobacteria</taxon>
        <taxon>Sphingomonadales</taxon>
        <taxon>Sphingomonadaceae</taxon>
        <taxon>Novosphingobium</taxon>
    </lineage>
</organism>
<proteinExistence type="predicted"/>
<comment type="caution">
    <text evidence="1">The sequence shown here is derived from an EMBL/GenBank/DDBJ whole genome shotgun (WGS) entry which is preliminary data.</text>
</comment>